<comment type="pathway">
    <text evidence="1">Sulfur metabolism.</text>
</comment>
<dbReference type="EMBL" id="MT144711">
    <property type="protein sequence ID" value="QJH97998.1"/>
    <property type="molecule type" value="Genomic_DNA"/>
</dbReference>
<evidence type="ECO:0000256" key="2">
    <source>
        <dbReference type="ARBA" id="ARBA00022679"/>
    </source>
</evidence>
<evidence type="ECO:0000259" key="5">
    <source>
        <dbReference type="Pfam" id="PF01583"/>
    </source>
</evidence>
<proteinExistence type="predicted"/>
<protein>
    <submittedName>
        <fullName evidence="6">Putative adenylyl-sulfate kinase</fullName>
    </submittedName>
</protein>
<keyword evidence="6" id="KW-0418">Kinase</keyword>
<dbReference type="EMBL" id="MT144024">
    <property type="protein sequence ID" value="QJA46876.1"/>
    <property type="molecule type" value="Genomic_DNA"/>
</dbReference>
<dbReference type="PANTHER" id="PTHR11055">
    <property type="entry name" value="BIFUNCTIONAL 3'-PHOSPHOADENOSINE 5'-PHOSPHOSULFATE SYNTHASE"/>
    <property type="match status" value="1"/>
</dbReference>
<evidence type="ECO:0000256" key="4">
    <source>
        <dbReference type="ARBA" id="ARBA00022840"/>
    </source>
</evidence>
<dbReference type="SUPFAM" id="SSF52540">
    <property type="entry name" value="P-loop containing nucleoside triphosphate hydrolases"/>
    <property type="match status" value="1"/>
</dbReference>
<dbReference type="AlphaFoldDB" id="A0A6H1ZG27"/>
<reference evidence="6" key="1">
    <citation type="submission" date="2020-03" db="EMBL/GenBank/DDBJ databases">
        <title>The deep terrestrial virosphere.</title>
        <authorList>
            <person name="Holmfeldt K."/>
            <person name="Nilsson E."/>
            <person name="Simone D."/>
            <person name="Lopez-Fernandez M."/>
            <person name="Wu X."/>
            <person name="de Brujin I."/>
            <person name="Lundin D."/>
            <person name="Andersson A."/>
            <person name="Bertilsson S."/>
            <person name="Dopson M."/>
        </authorList>
    </citation>
    <scope>NUCLEOTIDE SEQUENCE</scope>
    <source>
        <strain evidence="6">TM448A00549</strain>
        <strain evidence="7">TM448B01156</strain>
    </source>
</reference>
<feature type="domain" description="APS kinase" evidence="5">
    <location>
        <begin position="1"/>
        <end position="91"/>
    </location>
</feature>
<dbReference type="GO" id="GO:0005524">
    <property type="term" value="F:ATP binding"/>
    <property type="evidence" value="ECO:0007669"/>
    <property type="project" value="UniProtKB-KW"/>
</dbReference>
<dbReference type="PANTHER" id="PTHR11055:SF1">
    <property type="entry name" value="PAPS SYNTHETASE, ISOFORM D"/>
    <property type="match status" value="1"/>
</dbReference>
<dbReference type="GO" id="GO:0000103">
    <property type="term" value="P:sulfate assimilation"/>
    <property type="evidence" value="ECO:0007669"/>
    <property type="project" value="TreeGrafter"/>
</dbReference>
<dbReference type="Pfam" id="PF01583">
    <property type="entry name" value="APS_kinase"/>
    <property type="match status" value="1"/>
</dbReference>
<keyword evidence="3" id="KW-0547">Nucleotide-binding</keyword>
<evidence type="ECO:0000313" key="7">
    <source>
        <dbReference type="EMBL" id="QJH97998.1"/>
    </source>
</evidence>
<sequence>MIIWITGNSGSGKTTLARQMKTDRTIILDGDEIREVFQNKDLSFGGRWEHNLRTARLAKLLESQGFGVIVSLICPYKKLRNEVKKITNCSFIYLSGGKKGGDYPYEMEDDKFYFSK</sequence>
<organism evidence="6">
    <name type="scientific">viral metagenome</name>
    <dbReference type="NCBI Taxonomy" id="1070528"/>
    <lineage>
        <taxon>unclassified sequences</taxon>
        <taxon>metagenomes</taxon>
        <taxon>organismal metagenomes</taxon>
    </lineage>
</organism>
<keyword evidence="2" id="KW-0808">Transferase</keyword>
<name>A0A6H1ZG27_9ZZZZ</name>
<evidence type="ECO:0000313" key="6">
    <source>
        <dbReference type="EMBL" id="QJA46876.1"/>
    </source>
</evidence>
<keyword evidence="4" id="KW-0067">ATP-binding</keyword>
<evidence type="ECO:0000256" key="3">
    <source>
        <dbReference type="ARBA" id="ARBA00022741"/>
    </source>
</evidence>
<dbReference type="InterPro" id="IPR027417">
    <property type="entry name" value="P-loop_NTPase"/>
</dbReference>
<gene>
    <name evidence="6" type="ORF">TM448A00549_0013</name>
    <name evidence="7" type="ORF">TM448B01156_0014</name>
</gene>
<dbReference type="InterPro" id="IPR059117">
    <property type="entry name" value="APS_kinase_dom"/>
</dbReference>
<dbReference type="GO" id="GO:0004020">
    <property type="term" value="F:adenylylsulfate kinase activity"/>
    <property type="evidence" value="ECO:0007669"/>
    <property type="project" value="TreeGrafter"/>
</dbReference>
<evidence type="ECO:0000256" key="1">
    <source>
        <dbReference type="ARBA" id="ARBA00004678"/>
    </source>
</evidence>
<dbReference type="Gene3D" id="3.40.50.300">
    <property type="entry name" value="P-loop containing nucleotide triphosphate hydrolases"/>
    <property type="match status" value="1"/>
</dbReference>
<accession>A0A6H1ZG27</accession>